<reference evidence="3 4" key="1">
    <citation type="journal article" date="2015" name="Genome Announc.">
        <title>Expanding the biotechnology potential of lactobacilli through comparative genomics of 213 strains and associated genera.</title>
        <authorList>
            <person name="Sun Z."/>
            <person name="Harris H.M."/>
            <person name="McCann A."/>
            <person name="Guo C."/>
            <person name="Argimon S."/>
            <person name="Zhang W."/>
            <person name="Yang X."/>
            <person name="Jeffery I.B."/>
            <person name="Cooney J.C."/>
            <person name="Kagawa T.F."/>
            <person name="Liu W."/>
            <person name="Song Y."/>
            <person name="Salvetti E."/>
            <person name="Wrobel A."/>
            <person name="Rasinkangas P."/>
            <person name="Parkhill J."/>
            <person name="Rea M.C."/>
            <person name="O'Sullivan O."/>
            <person name="Ritari J."/>
            <person name="Douillard F.P."/>
            <person name="Paul Ross R."/>
            <person name="Yang R."/>
            <person name="Briner A.E."/>
            <person name="Felis G.E."/>
            <person name="de Vos W.M."/>
            <person name="Barrangou R."/>
            <person name="Klaenhammer T.R."/>
            <person name="Caufield P.W."/>
            <person name="Cui Y."/>
            <person name="Zhang H."/>
            <person name="O'Toole P.W."/>
        </authorList>
    </citation>
    <scope>NUCLEOTIDE SEQUENCE [LARGE SCALE GENOMIC DNA]</scope>
    <source>
        <strain evidence="3 4">DSM 19909</strain>
    </source>
</reference>
<dbReference type="InterPro" id="IPR036986">
    <property type="entry name" value="S4_RNA-bd_sf"/>
</dbReference>
<dbReference type="InterPro" id="IPR040591">
    <property type="entry name" value="RqcP2_RBD"/>
</dbReference>
<dbReference type="Proteomes" id="UP000051160">
    <property type="component" value="Unassembled WGS sequence"/>
</dbReference>
<dbReference type="InterPro" id="IPR002942">
    <property type="entry name" value="S4_RNA-bd"/>
</dbReference>
<proteinExistence type="predicted"/>
<evidence type="ECO:0000259" key="2">
    <source>
        <dbReference type="SMART" id="SM00363"/>
    </source>
</evidence>
<evidence type="ECO:0000313" key="4">
    <source>
        <dbReference type="Proteomes" id="UP000051160"/>
    </source>
</evidence>
<dbReference type="EMBL" id="AZEE01000028">
    <property type="protein sequence ID" value="KRK98298.1"/>
    <property type="molecule type" value="Genomic_DNA"/>
</dbReference>
<dbReference type="SMART" id="SM00363">
    <property type="entry name" value="S4"/>
    <property type="match status" value="1"/>
</dbReference>
<comment type="caution">
    <text evidence="3">The sequence shown here is derived from an EMBL/GenBank/DDBJ whole genome shotgun (WGS) entry which is preliminary data.</text>
</comment>
<dbReference type="PANTHER" id="PTHR13633">
    <property type="entry name" value="MITOCHONDRIAL TRANSCRIPTION RESCUE FACTOR 1"/>
    <property type="match status" value="1"/>
</dbReference>
<dbReference type="PATRIC" id="fig|1423776.4.peg.1293"/>
<dbReference type="PROSITE" id="PS50889">
    <property type="entry name" value="S4"/>
    <property type="match status" value="1"/>
</dbReference>
<dbReference type="CDD" id="cd00165">
    <property type="entry name" value="S4"/>
    <property type="match status" value="1"/>
</dbReference>
<dbReference type="Pfam" id="PF17774">
    <property type="entry name" value="YlmH_RBD"/>
    <property type="match status" value="1"/>
</dbReference>
<organism evidence="3 4">
    <name type="scientific">Secundilactobacillus odoratitofui DSM 19909 = JCM 15043</name>
    <dbReference type="NCBI Taxonomy" id="1423776"/>
    <lineage>
        <taxon>Bacteria</taxon>
        <taxon>Bacillati</taxon>
        <taxon>Bacillota</taxon>
        <taxon>Bacilli</taxon>
        <taxon>Lactobacillales</taxon>
        <taxon>Lactobacillaceae</taxon>
        <taxon>Secundilactobacillus</taxon>
    </lineage>
</organism>
<evidence type="ECO:0000256" key="1">
    <source>
        <dbReference type="PROSITE-ProRule" id="PRU00182"/>
    </source>
</evidence>
<keyword evidence="3" id="KW-0131">Cell cycle</keyword>
<keyword evidence="4" id="KW-1185">Reference proteome</keyword>
<dbReference type="Gene3D" id="3.30.70.330">
    <property type="match status" value="1"/>
</dbReference>
<accession>A0A0R1M0Y4</accession>
<protein>
    <submittedName>
        <fullName evidence="3">Cell division protein</fullName>
    </submittedName>
</protein>
<dbReference type="SUPFAM" id="SSF55174">
    <property type="entry name" value="Alpha-L RNA-binding motif"/>
    <property type="match status" value="1"/>
</dbReference>
<dbReference type="PANTHER" id="PTHR13633:SF3">
    <property type="entry name" value="MITOCHONDRIAL TRANSCRIPTION RESCUE FACTOR 1"/>
    <property type="match status" value="1"/>
</dbReference>
<dbReference type="InterPro" id="IPR012677">
    <property type="entry name" value="Nucleotide-bd_a/b_plait_sf"/>
</dbReference>
<name>A0A0R1M0Y4_9LACO</name>
<evidence type="ECO:0000313" key="3">
    <source>
        <dbReference type="EMBL" id="KRK98298.1"/>
    </source>
</evidence>
<dbReference type="GO" id="GO:0051301">
    <property type="term" value="P:cell division"/>
    <property type="evidence" value="ECO:0007669"/>
    <property type="project" value="UniProtKB-KW"/>
</dbReference>
<dbReference type="Gene3D" id="3.10.290.10">
    <property type="entry name" value="RNA-binding S4 domain"/>
    <property type="match status" value="1"/>
</dbReference>
<dbReference type="Pfam" id="PF21278">
    <property type="entry name" value="YlmH_1st"/>
    <property type="match status" value="1"/>
</dbReference>
<gene>
    <name evidence="3" type="ORF">FD04_GL001279</name>
</gene>
<dbReference type="GO" id="GO:0003723">
    <property type="term" value="F:RNA binding"/>
    <property type="evidence" value="ECO:0007669"/>
    <property type="project" value="UniProtKB-KW"/>
</dbReference>
<keyword evidence="1" id="KW-0694">RNA-binding</keyword>
<feature type="domain" description="RNA-binding S4" evidence="2">
    <location>
        <begin position="185"/>
        <end position="247"/>
    </location>
</feature>
<dbReference type="STRING" id="1423776.FD04_GL001279"/>
<keyword evidence="3" id="KW-0132">Cell division</keyword>
<sequence length="262" mass="29884">MTLADHITQHFRGEEAPFVESATGFIQQASDEYRPILTHFLNPRQQYILSTLVNRDSDLKIAFNGGYPGAEMCRGMIYPAYFDEASLDFELNLFEVDYPVKFTDLQHGQILGSMLGAGIDREVLGDIITDGIRWQVFTTEDMSRYIASQVDRMGKIKVRLKTIDLDEHLFPLNAWEEESTTLSSTRLDNVVATGFHLSRHHAKELIEAGRIQLNWNVFERPDYQLAFQDVISVRGFGRVRLTSVNGVTKKDKLKVTLSVLHK</sequence>
<dbReference type="InterPro" id="IPR048443">
    <property type="entry name" value="RqcP2_N"/>
</dbReference>
<dbReference type="Pfam" id="PF01479">
    <property type="entry name" value="S4"/>
    <property type="match status" value="1"/>
</dbReference>
<dbReference type="Gene3D" id="3.30.1370.160">
    <property type="match status" value="1"/>
</dbReference>
<dbReference type="AlphaFoldDB" id="A0A0R1M0Y4"/>